<dbReference type="Proteomes" id="UP000265515">
    <property type="component" value="Unassembled WGS sequence"/>
</dbReference>
<sequence length="563" mass="58575">MVTDDVLGEAVMACDMIEEEGGDVFGTVRSRARNEVGTFGQAADNDVDAIMSAVGLGEAAHEVHGDGLPPVRAADCEGMNHDKEFLLVGGVIHLHGKELLACEGDGVFAEWSLGVSGRVLDGGSLGGVTGEMLGQYDSNGEVGGVSGDIEMARGVGDLEDRGCGDGLLDGDNVAEVFDARSSKRTFVELLEGGAKDEDVIKVHDDADFEEVTGDAIHGGLECGGGIGESERHYEELIVPEPRAEWGLMGVLLADTDLVEATTKVNLGEIFGSTNSIKELRDPRQGLREDVFELVEDRGGGGVIGGGLIEFVRWEQVLWTFTVKDKAIVGGVGVHAGHMEELMRGDEALEGWIWEIGNVDGCVGGVGEEEEVGVVRGGELVRGGGGGGVLGGDVVEEARAGRGRWFGVLGEGGGGATMVKVVVDEGGGVQVDGVGVEVEAEACPEAGGGWGGGEGGVVVVTAVMAGEFVATRSDSWAMLLTELERRSDMLMEDWAMVGEEGLDDVAGAEVEVVAAGVIAATVAAVAAAAATAATAHWEVLVWRGGMWRWGGQFLFTRIERRQVI</sequence>
<gene>
    <name evidence="1" type="ORF">CBR_g5613</name>
</gene>
<accession>A0A388JRN4</accession>
<evidence type="ECO:0000313" key="2">
    <source>
        <dbReference type="Proteomes" id="UP000265515"/>
    </source>
</evidence>
<name>A0A388JRN4_CHABU</name>
<protein>
    <submittedName>
        <fullName evidence="1">Uncharacterized protein</fullName>
    </submittedName>
</protein>
<dbReference type="EMBL" id="BFEA01000011">
    <property type="protein sequence ID" value="GBG60437.1"/>
    <property type="molecule type" value="Genomic_DNA"/>
</dbReference>
<evidence type="ECO:0000313" key="1">
    <source>
        <dbReference type="EMBL" id="GBG60437.1"/>
    </source>
</evidence>
<keyword evidence="2" id="KW-1185">Reference proteome</keyword>
<organism evidence="1 2">
    <name type="scientific">Chara braunii</name>
    <name type="common">Braun's stonewort</name>
    <dbReference type="NCBI Taxonomy" id="69332"/>
    <lineage>
        <taxon>Eukaryota</taxon>
        <taxon>Viridiplantae</taxon>
        <taxon>Streptophyta</taxon>
        <taxon>Charophyceae</taxon>
        <taxon>Charales</taxon>
        <taxon>Characeae</taxon>
        <taxon>Chara</taxon>
    </lineage>
</organism>
<proteinExistence type="predicted"/>
<dbReference type="AlphaFoldDB" id="A0A388JRN4"/>
<reference evidence="1 2" key="1">
    <citation type="journal article" date="2018" name="Cell">
        <title>The Chara Genome: Secondary Complexity and Implications for Plant Terrestrialization.</title>
        <authorList>
            <person name="Nishiyama T."/>
            <person name="Sakayama H."/>
            <person name="Vries J.D."/>
            <person name="Buschmann H."/>
            <person name="Saint-Marcoux D."/>
            <person name="Ullrich K.K."/>
            <person name="Haas F.B."/>
            <person name="Vanderstraeten L."/>
            <person name="Becker D."/>
            <person name="Lang D."/>
            <person name="Vosolsobe S."/>
            <person name="Rombauts S."/>
            <person name="Wilhelmsson P.K.I."/>
            <person name="Janitza P."/>
            <person name="Kern R."/>
            <person name="Heyl A."/>
            <person name="Rumpler F."/>
            <person name="Villalobos L.I.A.C."/>
            <person name="Clay J.M."/>
            <person name="Skokan R."/>
            <person name="Toyoda A."/>
            <person name="Suzuki Y."/>
            <person name="Kagoshima H."/>
            <person name="Schijlen E."/>
            <person name="Tajeshwar N."/>
            <person name="Catarino B."/>
            <person name="Hetherington A.J."/>
            <person name="Saltykova A."/>
            <person name="Bonnot C."/>
            <person name="Breuninger H."/>
            <person name="Symeonidi A."/>
            <person name="Radhakrishnan G.V."/>
            <person name="Van Nieuwerburgh F."/>
            <person name="Deforce D."/>
            <person name="Chang C."/>
            <person name="Karol K.G."/>
            <person name="Hedrich R."/>
            <person name="Ulvskov P."/>
            <person name="Glockner G."/>
            <person name="Delwiche C.F."/>
            <person name="Petrasek J."/>
            <person name="Van de Peer Y."/>
            <person name="Friml J."/>
            <person name="Beilby M."/>
            <person name="Dolan L."/>
            <person name="Kohara Y."/>
            <person name="Sugano S."/>
            <person name="Fujiyama A."/>
            <person name="Delaux P.-M."/>
            <person name="Quint M."/>
            <person name="TheiBen G."/>
            <person name="Hagemann M."/>
            <person name="Harholt J."/>
            <person name="Dunand C."/>
            <person name="Zachgo S."/>
            <person name="Langdale J."/>
            <person name="Maumus F."/>
            <person name="Straeten D.V.D."/>
            <person name="Gould S.B."/>
            <person name="Rensing S.A."/>
        </authorList>
    </citation>
    <scope>NUCLEOTIDE SEQUENCE [LARGE SCALE GENOMIC DNA]</scope>
    <source>
        <strain evidence="1 2">S276</strain>
    </source>
</reference>
<dbReference type="Gramene" id="GBG60437">
    <property type="protein sequence ID" value="GBG60437"/>
    <property type="gene ID" value="CBR_g5613"/>
</dbReference>
<comment type="caution">
    <text evidence="1">The sequence shown here is derived from an EMBL/GenBank/DDBJ whole genome shotgun (WGS) entry which is preliminary data.</text>
</comment>
<dbReference type="OrthoDB" id="10672405at2759"/>